<protein>
    <submittedName>
        <fullName evidence="3">Uncharacterized protein</fullName>
    </submittedName>
</protein>
<evidence type="ECO:0000313" key="4">
    <source>
        <dbReference type="Proteomes" id="UP000636709"/>
    </source>
</evidence>
<evidence type="ECO:0000256" key="2">
    <source>
        <dbReference type="SAM" id="SignalP"/>
    </source>
</evidence>
<reference evidence="3" key="1">
    <citation type="submission" date="2020-07" db="EMBL/GenBank/DDBJ databases">
        <title>Genome sequence and genetic diversity analysis of an under-domesticated orphan crop, white fonio (Digitaria exilis).</title>
        <authorList>
            <person name="Bennetzen J.L."/>
            <person name="Chen S."/>
            <person name="Ma X."/>
            <person name="Wang X."/>
            <person name="Yssel A.E.J."/>
            <person name="Chaluvadi S.R."/>
            <person name="Johnson M."/>
            <person name="Gangashetty P."/>
            <person name="Hamidou F."/>
            <person name="Sanogo M.D."/>
            <person name="Zwaenepoel A."/>
            <person name="Wallace J."/>
            <person name="Van De Peer Y."/>
            <person name="Van Deynze A."/>
        </authorList>
    </citation>
    <scope>NUCLEOTIDE SEQUENCE</scope>
    <source>
        <tissue evidence="3">Leaves</tissue>
    </source>
</reference>
<sequence>MGPRMRSSSSTCTRKLLLAMAFVALLITAAHGARTEPRGGAPGSGGGAGVGAPRRSALDVDDSSLGVPSCCTHDPNTGGKSCCPQTPTP</sequence>
<keyword evidence="4" id="KW-1185">Reference proteome</keyword>
<keyword evidence="2" id="KW-0732">Signal</keyword>
<feature type="signal peptide" evidence="2">
    <location>
        <begin position="1"/>
        <end position="32"/>
    </location>
</feature>
<organism evidence="3 4">
    <name type="scientific">Digitaria exilis</name>
    <dbReference type="NCBI Taxonomy" id="1010633"/>
    <lineage>
        <taxon>Eukaryota</taxon>
        <taxon>Viridiplantae</taxon>
        <taxon>Streptophyta</taxon>
        <taxon>Embryophyta</taxon>
        <taxon>Tracheophyta</taxon>
        <taxon>Spermatophyta</taxon>
        <taxon>Magnoliopsida</taxon>
        <taxon>Liliopsida</taxon>
        <taxon>Poales</taxon>
        <taxon>Poaceae</taxon>
        <taxon>PACMAD clade</taxon>
        <taxon>Panicoideae</taxon>
        <taxon>Panicodae</taxon>
        <taxon>Paniceae</taxon>
        <taxon>Anthephorinae</taxon>
        <taxon>Digitaria</taxon>
    </lineage>
</organism>
<evidence type="ECO:0000313" key="3">
    <source>
        <dbReference type="EMBL" id="KAF8674396.1"/>
    </source>
</evidence>
<accession>A0A835AVI0</accession>
<name>A0A835AVI0_9POAL</name>
<dbReference type="EMBL" id="JACEFO010002197">
    <property type="protein sequence ID" value="KAF8674396.1"/>
    <property type="molecule type" value="Genomic_DNA"/>
</dbReference>
<dbReference type="Proteomes" id="UP000636709">
    <property type="component" value="Unassembled WGS sequence"/>
</dbReference>
<feature type="compositionally biased region" description="Polar residues" evidence="1">
    <location>
        <begin position="74"/>
        <end position="89"/>
    </location>
</feature>
<proteinExistence type="predicted"/>
<dbReference type="AlphaFoldDB" id="A0A835AVI0"/>
<gene>
    <name evidence="3" type="ORF">HU200_048227</name>
</gene>
<feature type="chain" id="PRO_5032485644" evidence="2">
    <location>
        <begin position="33"/>
        <end position="89"/>
    </location>
</feature>
<evidence type="ECO:0000256" key="1">
    <source>
        <dbReference type="SAM" id="MobiDB-lite"/>
    </source>
</evidence>
<feature type="region of interest" description="Disordered" evidence="1">
    <location>
        <begin position="34"/>
        <end position="89"/>
    </location>
</feature>
<comment type="caution">
    <text evidence="3">The sequence shown here is derived from an EMBL/GenBank/DDBJ whole genome shotgun (WGS) entry which is preliminary data.</text>
</comment>
<feature type="compositionally biased region" description="Gly residues" evidence="1">
    <location>
        <begin position="40"/>
        <end position="50"/>
    </location>
</feature>